<gene>
    <name evidence="6" type="ORF">K505DRAFT_348337</name>
</gene>
<keyword evidence="3" id="KW-0862">Zinc</keyword>
<proteinExistence type="inferred from homology"/>
<reference evidence="6" key="1">
    <citation type="journal article" date="2020" name="Stud. Mycol.">
        <title>101 Dothideomycetes genomes: a test case for predicting lifestyles and emergence of pathogens.</title>
        <authorList>
            <person name="Haridas S."/>
            <person name="Albert R."/>
            <person name="Binder M."/>
            <person name="Bloem J."/>
            <person name="Labutti K."/>
            <person name="Salamov A."/>
            <person name="Andreopoulos B."/>
            <person name="Baker S."/>
            <person name="Barry K."/>
            <person name="Bills G."/>
            <person name="Bluhm B."/>
            <person name="Cannon C."/>
            <person name="Castanera R."/>
            <person name="Culley D."/>
            <person name="Daum C."/>
            <person name="Ezra D."/>
            <person name="Gonzalez J."/>
            <person name="Henrissat B."/>
            <person name="Kuo A."/>
            <person name="Liang C."/>
            <person name="Lipzen A."/>
            <person name="Lutzoni F."/>
            <person name="Magnuson J."/>
            <person name="Mondo S."/>
            <person name="Nolan M."/>
            <person name="Ohm R."/>
            <person name="Pangilinan J."/>
            <person name="Park H.-J."/>
            <person name="Ramirez L."/>
            <person name="Alfaro M."/>
            <person name="Sun H."/>
            <person name="Tritt A."/>
            <person name="Yoshinaga Y."/>
            <person name="Zwiers L.-H."/>
            <person name="Turgeon B."/>
            <person name="Goodwin S."/>
            <person name="Spatafora J."/>
            <person name="Crous P."/>
            <person name="Grigoriev I."/>
        </authorList>
    </citation>
    <scope>NUCLEOTIDE SEQUENCE</scope>
    <source>
        <strain evidence="6">CBS 109.77</strain>
    </source>
</reference>
<comment type="similarity">
    <text evidence="1">Belongs to the Gfa family.</text>
</comment>
<accession>A0A6A6XHI4</accession>
<dbReference type="AlphaFoldDB" id="A0A6A6XHI4"/>
<name>A0A6A6XHI4_9PLEO</name>
<dbReference type="OrthoDB" id="5290969at2759"/>
<dbReference type="InterPro" id="IPR006913">
    <property type="entry name" value="CENP-V/GFA"/>
</dbReference>
<feature type="domain" description="CENP-V/GFA" evidence="5">
    <location>
        <begin position="1"/>
        <end position="131"/>
    </location>
</feature>
<evidence type="ECO:0000313" key="7">
    <source>
        <dbReference type="Proteomes" id="UP000799757"/>
    </source>
</evidence>
<dbReference type="Proteomes" id="UP000799757">
    <property type="component" value="Unassembled WGS sequence"/>
</dbReference>
<evidence type="ECO:0000256" key="4">
    <source>
        <dbReference type="ARBA" id="ARBA00023239"/>
    </source>
</evidence>
<evidence type="ECO:0000259" key="5">
    <source>
        <dbReference type="PROSITE" id="PS51891"/>
    </source>
</evidence>
<dbReference type="EMBL" id="MU001846">
    <property type="protein sequence ID" value="KAF2795851.1"/>
    <property type="molecule type" value="Genomic_DNA"/>
</dbReference>
<dbReference type="GO" id="GO:0016846">
    <property type="term" value="F:carbon-sulfur lyase activity"/>
    <property type="evidence" value="ECO:0007669"/>
    <property type="project" value="InterPro"/>
</dbReference>
<dbReference type="Gene3D" id="3.90.1590.10">
    <property type="entry name" value="glutathione-dependent formaldehyde- activating enzyme (gfa)"/>
    <property type="match status" value="1"/>
</dbReference>
<dbReference type="Pfam" id="PF04828">
    <property type="entry name" value="GFA"/>
    <property type="match status" value="1"/>
</dbReference>
<organism evidence="6 7">
    <name type="scientific">Melanomma pulvis-pyrius CBS 109.77</name>
    <dbReference type="NCBI Taxonomy" id="1314802"/>
    <lineage>
        <taxon>Eukaryota</taxon>
        <taxon>Fungi</taxon>
        <taxon>Dikarya</taxon>
        <taxon>Ascomycota</taxon>
        <taxon>Pezizomycotina</taxon>
        <taxon>Dothideomycetes</taxon>
        <taxon>Pleosporomycetidae</taxon>
        <taxon>Pleosporales</taxon>
        <taxon>Melanommataceae</taxon>
        <taxon>Melanomma</taxon>
    </lineage>
</organism>
<dbReference type="InterPro" id="IPR011057">
    <property type="entry name" value="Mss4-like_sf"/>
</dbReference>
<dbReference type="PANTHER" id="PTHR33337">
    <property type="entry name" value="GFA DOMAIN-CONTAINING PROTEIN"/>
    <property type="match status" value="1"/>
</dbReference>
<keyword evidence="4" id="KW-0456">Lyase</keyword>
<protein>
    <recommendedName>
        <fullName evidence="5">CENP-V/GFA domain-containing protein</fullName>
    </recommendedName>
</protein>
<dbReference type="PANTHER" id="PTHR33337:SF3">
    <property type="entry name" value="CENP-V_GFA DOMAIN-CONTAINING PROTEIN"/>
    <property type="match status" value="1"/>
</dbReference>
<dbReference type="GO" id="GO:0046872">
    <property type="term" value="F:metal ion binding"/>
    <property type="evidence" value="ECO:0007669"/>
    <property type="project" value="UniProtKB-KW"/>
</dbReference>
<dbReference type="SUPFAM" id="SSF51316">
    <property type="entry name" value="Mss4-like"/>
    <property type="match status" value="1"/>
</dbReference>
<dbReference type="PROSITE" id="PS51891">
    <property type="entry name" value="CENP_V_GFA"/>
    <property type="match status" value="1"/>
</dbReference>
<keyword evidence="7" id="KW-1185">Reference proteome</keyword>
<evidence type="ECO:0000256" key="2">
    <source>
        <dbReference type="ARBA" id="ARBA00022723"/>
    </source>
</evidence>
<evidence type="ECO:0000313" key="6">
    <source>
        <dbReference type="EMBL" id="KAF2795851.1"/>
    </source>
</evidence>
<evidence type="ECO:0000256" key="3">
    <source>
        <dbReference type="ARBA" id="ARBA00022833"/>
    </source>
</evidence>
<evidence type="ECO:0000256" key="1">
    <source>
        <dbReference type="ARBA" id="ARBA00005495"/>
    </source>
</evidence>
<sequence length="140" mass="15286">MNVSCQCGAISFTTPTPKPIKIFHCHCLDCRKQSSSAFGTSAIFPFFRLPLDNPSLSHLRRTCDSGNQKNCYFCSRCGSRVAHVTVRDDGADPEVMSIKAGLVDGLDWTGATHIYVRSAVVPIPEGVERWEAEPPSKGKA</sequence>
<keyword evidence="2" id="KW-0479">Metal-binding</keyword>